<dbReference type="InterPro" id="IPR036179">
    <property type="entry name" value="Ig-like_dom_sf"/>
</dbReference>
<organism evidence="1 2">
    <name type="scientific">Stegodyphus mimosarum</name>
    <name type="common">African social velvet spider</name>
    <dbReference type="NCBI Taxonomy" id="407821"/>
    <lineage>
        <taxon>Eukaryota</taxon>
        <taxon>Metazoa</taxon>
        <taxon>Ecdysozoa</taxon>
        <taxon>Arthropoda</taxon>
        <taxon>Chelicerata</taxon>
        <taxon>Arachnida</taxon>
        <taxon>Araneae</taxon>
        <taxon>Araneomorphae</taxon>
        <taxon>Entelegynae</taxon>
        <taxon>Eresoidea</taxon>
        <taxon>Eresidae</taxon>
        <taxon>Stegodyphus</taxon>
    </lineage>
</organism>
<dbReference type="InterPro" id="IPR013783">
    <property type="entry name" value="Ig-like_fold"/>
</dbReference>
<name>A0A087UF57_STEMI</name>
<dbReference type="Gene3D" id="2.60.40.10">
    <property type="entry name" value="Immunoglobulins"/>
    <property type="match status" value="1"/>
</dbReference>
<protein>
    <recommendedName>
        <fullName evidence="3">Ig-like domain-containing protein</fullName>
    </recommendedName>
</protein>
<evidence type="ECO:0000313" key="2">
    <source>
        <dbReference type="Proteomes" id="UP000054359"/>
    </source>
</evidence>
<dbReference type="OrthoDB" id="6412580at2759"/>
<dbReference type="EMBL" id="KK119549">
    <property type="protein sequence ID" value="KFM75996.1"/>
    <property type="molecule type" value="Genomic_DNA"/>
</dbReference>
<dbReference type="AlphaFoldDB" id="A0A087UF57"/>
<keyword evidence="2" id="KW-1185">Reference proteome</keyword>
<reference evidence="1 2" key="1">
    <citation type="submission" date="2013-11" db="EMBL/GenBank/DDBJ databases">
        <title>Genome sequencing of Stegodyphus mimosarum.</title>
        <authorList>
            <person name="Bechsgaard J."/>
        </authorList>
    </citation>
    <scope>NUCLEOTIDE SEQUENCE [LARGE SCALE GENOMIC DNA]</scope>
</reference>
<sequence>MLPHRPIMLGNYPSKLTVTVGETAMFECRFMSDLQPALQWAKFTEMNGSSSDRFNGPHMKIVESTST</sequence>
<evidence type="ECO:0008006" key="3">
    <source>
        <dbReference type="Google" id="ProtNLM"/>
    </source>
</evidence>
<evidence type="ECO:0000313" key="1">
    <source>
        <dbReference type="EMBL" id="KFM75996.1"/>
    </source>
</evidence>
<proteinExistence type="predicted"/>
<dbReference type="STRING" id="407821.A0A087UF57"/>
<feature type="non-terminal residue" evidence="1">
    <location>
        <position position="67"/>
    </location>
</feature>
<accession>A0A087UF57</accession>
<dbReference type="SUPFAM" id="SSF48726">
    <property type="entry name" value="Immunoglobulin"/>
    <property type="match status" value="1"/>
</dbReference>
<gene>
    <name evidence="1" type="ORF">X975_02877</name>
</gene>
<dbReference type="Proteomes" id="UP000054359">
    <property type="component" value="Unassembled WGS sequence"/>
</dbReference>